<accession>A0A2T0N639</accession>
<organism evidence="2 3">
    <name type="scientific">Nonomuraea fuscirosea</name>
    <dbReference type="NCBI Taxonomy" id="1291556"/>
    <lineage>
        <taxon>Bacteria</taxon>
        <taxon>Bacillati</taxon>
        <taxon>Actinomycetota</taxon>
        <taxon>Actinomycetes</taxon>
        <taxon>Streptosporangiales</taxon>
        <taxon>Streptosporangiaceae</taxon>
        <taxon>Nonomuraea</taxon>
    </lineage>
</organism>
<dbReference type="RefSeq" id="WP_106236111.1">
    <property type="nucleotide sequence ID" value="NZ_PVNG01000003.1"/>
</dbReference>
<name>A0A2T0N639_9ACTN</name>
<feature type="signal peptide" evidence="1">
    <location>
        <begin position="1"/>
        <end position="27"/>
    </location>
</feature>
<protein>
    <submittedName>
        <fullName evidence="2">Uncharacterized protein</fullName>
    </submittedName>
</protein>
<dbReference type="EMBL" id="PVNG01000003">
    <property type="protein sequence ID" value="PRX68044.1"/>
    <property type="molecule type" value="Genomic_DNA"/>
</dbReference>
<feature type="chain" id="PRO_5015730531" evidence="1">
    <location>
        <begin position="28"/>
        <end position="140"/>
    </location>
</feature>
<evidence type="ECO:0000313" key="3">
    <source>
        <dbReference type="Proteomes" id="UP000238312"/>
    </source>
</evidence>
<dbReference type="AlphaFoldDB" id="A0A2T0N639"/>
<dbReference type="Proteomes" id="UP000238312">
    <property type="component" value="Unassembled WGS sequence"/>
</dbReference>
<evidence type="ECO:0000256" key="1">
    <source>
        <dbReference type="SAM" id="SignalP"/>
    </source>
</evidence>
<keyword evidence="3" id="KW-1185">Reference proteome</keyword>
<keyword evidence="1" id="KW-0732">Signal</keyword>
<sequence length="140" mass="15459">MRKILAAAAIAGSVTVAGLAAAPAAQATTSTAGSTVSSAAAAGSQGGWGKYYSSNHKAYTYGKTYKSYGKVYTHWYGKEYSPKYGYVWFKYYAGGKWYKFSHRWNGSYDTTWSGKGIKKIYTYTCWGGKYKYCGPSHRIY</sequence>
<reference evidence="2 3" key="1">
    <citation type="submission" date="2018-03" db="EMBL/GenBank/DDBJ databases">
        <title>Genomic Encyclopedia of Type Strains, Phase III (KMG-III): the genomes of soil and plant-associated and newly described type strains.</title>
        <authorList>
            <person name="Whitman W."/>
        </authorList>
    </citation>
    <scope>NUCLEOTIDE SEQUENCE [LARGE SCALE GENOMIC DNA]</scope>
    <source>
        <strain evidence="2 3">CGMCC 4.7104</strain>
    </source>
</reference>
<gene>
    <name evidence="2" type="ORF">B0I32_1035</name>
</gene>
<proteinExistence type="predicted"/>
<dbReference type="OrthoDB" id="3537796at2"/>
<comment type="caution">
    <text evidence="2">The sequence shown here is derived from an EMBL/GenBank/DDBJ whole genome shotgun (WGS) entry which is preliminary data.</text>
</comment>
<evidence type="ECO:0000313" key="2">
    <source>
        <dbReference type="EMBL" id="PRX68044.1"/>
    </source>
</evidence>